<protein>
    <submittedName>
        <fullName evidence="2">DUF4148 domain-containing protein</fullName>
    </submittedName>
</protein>
<feature type="signal peptide" evidence="1">
    <location>
        <begin position="1"/>
        <end position="23"/>
    </location>
</feature>
<dbReference type="Pfam" id="PF13663">
    <property type="entry name" value="DUF4148"/>
    <property type="match status" value="1"/>
</dbReference>
<reference evidence="2" key="1">
    <citation type="submission" date="2021-01" db="EMBL/GenBank/DDBJ databases">
        <title>Ramlibacter sp. strain AW1 16S ribosomal RNA gene Genome sequencing and assembly.</title>
        <authorList>
            <person name="Kang M."/>
        </authorList>
    </citation>
    <scope>NUCLEOTIDE SEQUENCE</scope>
    <source>
        <strain evidence="2">AW1</strain>
    </source>
</reference>
<dbReference type="RefSeq" id="WP_201683651.1">
    <property type="nucleotide sequence ID" value="NZ_JAEQNA010000002.1"/>
</dbReference>
<keyword evidence="1" id="KW-0732">Signal</keyword>
<name>A0A936ZI02_9BURK</name>
<feature type="chain" id="PRO_5037689201" evidence="1">
    <location>
        <begin position="24"/>
        <end position="116"/>
    </location>
</feature>
<evidence type="ECO:0000256" key="1">
    <source>
        <dbReference type="SAM" id="SignalP"/>
    </source>
</evidence>
<dbReference type="AlphaFoldDB" id="A0A936ZI02"/>
<dbReference type="Proteomes" id="UP000613011">
    <property type="component" value="Unassembled WGS sequence"/>
</dbReference>
<dbReference type="EMBL" id="JAEQNA010000002">
    <property type="protein sequence ID" value="MBL0420583.1"/>
    <property type="molecule type" value="Genomic_DNA"/>
</dbReference>
<gene>
    <name evidence="2" type="ORF">JI739_09535</name>
</gene>
<comment type="caution">
    <text evidence="2">The sequence shown here is derived from an EMBL/GenBank/DDBJ whole genome shotgun (WGS) entry which is preliminary data.</text>
</comment>
<evidence type="ECO:0000313" key="3">
    <source>
        <dbReference type="Proteomes" id="UP000613011"/>
    </source>
</evidence>
<accession>A0A936ZI02</accession>
<sequence>MNLKPARIALLAAVALTGAAAFADALPSEYQENAVSTKSRAEVRAELAQFRQSGVNPWSTSFNQLRGVQSTRTRAEVAQDYLDNREAAAAFTSEDSGSAYLAQHRASDATRTLASN</sequence>
<proteinExistence type="predicted"/>
<dbReference type="InterPro" id="IPR025421">
    <property type="entry name" value="DUF4148"/>
</dbReference>
<organism evidence="2 3">
    <name type="scientific">Ramlibacter aurantiacus</name>
    <dbReference type="NCBI Taxonomy" id="2801330"/>
    <lineage>
        <taxon>Bacteria</taxon>
        <taxon>Pseudomonadati</taxon>
        <taxon>Pseudomonadota</taxon>
        <taxon>Betaproteobacteria</taxon>
        <taxon>Burkholderiales</taxon>
        <taxon>Comamonadaceae</taxon>
        <taxon>Ramlibacter</taxon>
    </lineage>
</organism>
<keyword evidence="3" id="KW-1185">Reference proteome</keyword>
<evidence type="ECO:0000313" key="2">
    <source>
        <dbReference type="EMBL" id="MBL0420583.1"/>
    </source>
</evidence>